<dbReference type="GO" id="GO:0003677">
    <property type="term" value="F:DNA binding"/>
    <property type="evidence" value="ECO:0007669"/>
    <property type="project" value="UniProtKB-UniRule"/>
</dbReference>
<proteinExistence type="inferred from homology"/>
<dbReference type="InterPro" id="IPR044068">
    <property type="entry name" value="CB"/>
</dbReference>
<evidence type="ECO:0000256" key="3">
    <source>
        <dbReference type="ARBA" id="ARBA00023125"/>
    </source>
</evidence>
<accession>A0A2N3I2I2</accession>
<evidence type="ECO:0000256" key="4">
    <source>
        <dbReference type="ARBA" id="ARBA00023172"/>
    </source>
</evidence>
<gene>
    <name evidence="8" type="ORF">BZG02_04950</name>
</gene>
<name>A0A2N3I2I2_9BACT</name>
<dbReference type="PROSITE" id="PS51898">
    <property type="entry name" value="TYR_RECOMBINASE"/>
    <property type="match status" value="1"/>
</dbReference>
<evidence type="ECO:0000259" key="7">
    <source>
        <dbReference type="PROSITE" id="PS51900"/>
    </source>
</evidence>
<dbReference type="InterPro" id="IPR010998">
    <property type="entry name" value="Integrase_recombinase_N"/>
</dbReference>
<dbReference type="InterPro" id="IPR004107">
    <property type="entry name" value="Integrase_SAM-like_N"/>
</dbReference>
<dbReference type="Pfam" id="PF00589">
    <property type="entry name" value="Phage_integrase"/>
    <property type="match status" value="1"/>
</dbReference>
<protein>
    <submittedName>
        <fullName evidence="8">Integrase</fullName>
    </submittedName>
</protein>
<dbReference type="InterPro" id="IPR011010">
    <property type="entry name" value="DNA_brk_join_enz"/>
</dbReference>
<dbReference type="AlphaFoldDB" id="A0A2N3I2I2"/>
<evidence type="ECO:0000313" key="8">
    <source>
        <dbReference type="EMBL" id="PKQ64517.1"/>
    </source>
</evidence>
<dbReference type="Gene3D" id="1.10.150.130">
    <property type="match status" value="1"/>
</dbReference>
<comment type="caution">
    <text evidence="8">The sequence shown here is derived from an EMBL/GenBank/DDBJ whole genome shotgun (WGS) entry which is preliminary data.</text>
</comment>
<evidence type="ECO:0000256" key="2">
    <source>
        <dbReference type="ARBA" id="ARBA00022908"/>
    </source>
</evidence>
<organism evidence="8 9">
    <name type="scientific">Labilibaculum filiforme</name>
    <dbReference type="NCBI Taxonomy" id="1940526"/>
    <lineage>
        <taxon>Bacteria</taxon>
        <taxon>Pseudomonadati</taxon>
        <taxon>Bacteroidota</taxon>
        <taxon>Bacteroidia</taxon>
        <taxon>Marinilabiliales</taxon>
        <taxon>Marinifilaceae</taxon>
        <taxon>Labilibaculum</taxon>
    </lineage>
</organism>
<dbReference type="GO" id="GO:0006310">
    <property type="term" value="P:DNA recombination"/>
    <property type="evidence" value="ECO:0007669"/>
    <property type="project" value="UniProtKB-KW"/>
</dbReference>
<sequence>MTSTKKDTKFKLKLPKGYLEKLEQKRYSPQTIKIYTSYFNDFQKHFSDKNLLDITTDETNTYILKLIKTKSISTSQQNQRINAIKFYYEKVLGNDRKVYKIDRANKAKILPTVLSKLEVKAIINSCTNKKHKCILSLIYSAGLRRSELVNLKLSDIDSTRGLVIIKNAKGNKDRVSLLSPLLVNELRDYYKNYKPKVYLFEGQEVGSKYSTTSVANILKQACTKTRIKKKISPHTLRHSFATHLLEQGTDLRYIQNLLGHSSSKTTEIYTHVSTQNISQIKNPIDDIFSDSS</sequence>
<dbReference type="GO" id="GO:0015074">
    <property type="term" value="P:DNA integration"/>
    <property type="evidence" value="ECO:0007669"/>
    <property type="project" value="UniProtKB-KW"/>
</dbReference>
<dbReference type="PANTHER" id="PTHR30349:SF64">
    <property type="entry name" value="PROPHAGE INTEGRASE INTD-RELATED"/>
    <property type="match status" value="1"/>
</dbReference>
<feature type="domain" description="Core-binding (CB)" evidence="7">
    <location>
        <begin position="9"/>
        <end position="92"/>
    </location>
</feature>
<feature type="domain" description="Tyr recombinase" evidence="6">
    <location>
        <begin position="109"/>
        <end position="282"/>
    </location>
</feature>
<evidence type="ECO:0000259" key="6">
    <source>
        <dbReference type="PROSITE" id="PS51898"/>
    </source>
</evidence>
<dbReference type="Proteomes" id="UP000233535">
    <property type="component" value="Unassembled WGS sequence"/>
</dbReference>
<evidence type="ECO:0000256" key="1">
    <source>
        <dbReference type="ARBA" id="ARBA00008857"/>
    </source>
</evidence>
<keyword evidence="2" id="KW-0229">DNA integration</keyword>
<dbReference type="Pfam" id="PF13495">
    <property type="entry name" value="Phage_int_SAM_4"/>
    <property type="match status" value="1"/>
</dbReference>
<keyword evidence="9" id="KW-1185">Reference proteome</keyword>
<dbReference type="InterPro" id="IPR002104">
    <property type="entry name" value="Integrase_catalytic"/>
</dbReference>
<comment type="similarity">
    <text evidence="1">Belongs to the 'phage' integrase family.</text>
</comment>
<dbReference type="Gene3D" id="1.10.443.10">
    <property type="entry name" value="Intergrase catalytic core"/>
    <property type="match status" value="1"/>
</dbReference>
<dbReference type="InterPro" id="IPR050090">
    <property type="entry name" value="Tyrosine_recombinase_XerCD"/>
</dbReference>
<evidence type="ECO:0000313" key="9">
    <source>
        <dbReference type="Proteomes" id="UP000233535"/>
    </source>
</evidence>
<keyword evidence="4" id="KW-0233">DNA recombination</keyword>
<dbReference type="SUPFAM" id="SSF56349">
    <property type="entry name" value="DNA breaking-rejoining enzymes"/>
    <property type="match status" value="1"/>
</dbReference>
<dbReference type="InterPro" id="IPR013762">
    <property type="entry name" value="Integrase-like_cat_sf"/>
</dbReference>
<dbReference type="PROSITE" id="PS51900">
    <property type="entry name" value="CB"/>
    <property type="match status" value="1"/>
</dbReference>
<evidence type="ECO:0000256" key="5">
    <source>
        <dbReference type="PROSITE-ProRule" id="PRU01248"/>
    </source>
</evidence>
<dbReference type="PANTHER" id="PTHR30349">
    <property type="entry name" value="PHAGE INTEGRASE-RELATED"/>
    <property type="match status" value="1"/>
</dbReference>
<keyword evidence="3 5" id="KW-0238">DNA-binding</keyword>
<dbReference type="EMBL" id="MVDD01000003">
    <property type="protein sequence ID" value="PKQ64517.1"/>
    <property type="molecule type" value="Genomic_DNA"/>
</dbReference>
<reference evidence="8 9" key="1">
    <citation type="journal article" date="2017" name="Front. Microbiol.">
        <title>Labilibaculum manganireducens gen. nov., sp. nov. and Labilibaculum filiforme sp. nov., Novel Bacteroidetes Isolated from Subsurface Sediments of the Baltic Sea.</title>
        <authorList>
            <person name="Vandieken V."/>
            <person name="Marshall I.P."/>
            <person name="Niemann H."/>
            <person name="Engelen B."/>
            <person name="Cypionka H."/>
        </authorList>
    </citation>
    <scope>NUCLEOTIDE SEQUENCE [LARGE SCALE GENOMIC DNA]</scope>
    <source>
        <strain evidence="8 9">59.16B</strain>
    </source>
</reference>